<dbReference type="PANTHER" id="PTHR30473">
    <property type="entry name" value="PROTEIN PHOH"/>
    <property type="match status" value="1"/>
</dbReference>
<evidence type="ECO:0000256" key="3">
    <source>
        <dbReference type="ARBA" id="ARBA00022840"/>
    </source>
</evidence>
<dbReference type="GO" id="GO:0005524">
    <property type="term" value="F:ATP binding"/>
    <property type="evidence" value="ECO:0007669"/>
    <property type="project" value="UniProtKB-KW"/>
</dbReference>
<dbReference type="Proteomes" id="UP000272781">
    <property type="component" value="Unassembled WGS sequence"/>
</dbReference>
<dbReference type="InterPro" id="IPR051451">
    <property type="entry name" value="PhoH2-like"/>
</dbReference>
<sequence length="272" mass="31055">MGIGPVKEFKEYVKNKFNKDLQPWDFLITNDGMRDLAYCYNPNKGIERIDNIPETSKLRIKNAKIFEPLDIYQKCAIYAMVEAPASLITGRFGSGKTLLATATALALTKKKIFITRPPIGISSDYDIGFLPGSKDEKMLEWAGGFLSALNYLFRDIKGYNYDNIKSQLFFEKFEIIPLNMIQGVSILEGEILIVDEVQLVTREYMSMILSRMSEGSKLFLLGDLHQTYSTIDKQDSGLFRLQQVLPHEALAWVDLQKIYRNKLTEIAIKLLE</sequence>
<protein>
    <submittedName>
        <fullName evidence="6">PhoH-like ATPase</fullName>
    </submittedName>
</protein>
<reference evidence="8" key="1">
    <citation type="submission" date="2018-03" db="EMBL/GenBank/DDBJ databases">
        <title>A comparative analysis of the Nautiliaceae.</title>
        <authorList>
            <person name="Grosche A."/>
            <person name="Smedile F."/>
            <person name="Vetriani C."/>
        </authorList>
    </citation>
    <scope>NUCLEOTIDE SEQUENCE [LARGE SCALE GENOMIC DNA]</scope>
    <source>
        <strain evidence="8">TB6</strain>
    </source>
</reference>
<gene>
    <name evidence="5" type="ORF">C6V80_08090</name>
    <name evidence="6" type="ORF">EDC58_1462</name>
</gene>
<dbReference type="GO" id="GO:0005829">
    <property type="term" value="C:cytosol"/>
    <property type="evidence" value="ECO:0007669"/>
    <property type="project" value="TreeGrafter"/>
</dbReference>
<evidence type="ECO:0000313" key="8">
    <source>
        <dbReference type="Proteomes" id="UP000298805"/>
    </source>
</evidence>
<keyword evidence="3" id="KW-0067">ATP-binding</keyword>
<dbReference type="EMBL" id="RJVK01000003">
    <property type="protein sequence ID" value="ROR39522.1"/>
    <property type="molecule type" value="Genomic_DNA"/>
</dbReference>
<dbReference type="Proteomes" id="UP000298805">
    <property type="component" value="Chromosome"/>
</dbReference>
<evidence type="ECO:0000313" key="5">
    <source>
        <dbReference type="EMBL" id="QCI28930.1"/>
    </source>
</evidence>
<dbReference type="RefSeq" id="WP_123352852.1">
    <property type="nucleotide sequence ID" value="NZ_CP027432.2"/>
</dbReference>
<dbReference type="EMBL" id="CP027432">
    <property type="protein sequence ID" value="QCI28930.1"/>
    <property type="molecule type" value="Genomic_DNA"/>
</dbReference>
<keyword evidence="2" id="KW-0547">Nucleotide-binding</keyword>
<dbReference type="InterPro" id="IPR027417">
    <property type="entry name" value="P-loop_NTPase"/>
</dbReference>
<dbReference type="Pfam" id="PF02562">
    <property type="entry name" value="PhoH"/>
    <property type="match status" value="1"/>
</dbReference>
<comment type="similarity">
    <text evidence="1">Belongs to the PhoH family.</text>
</comment>
<feature type="domain" description="PhoH-like protein" evidence="4">
    <location>
        <begin position="69"/>
        <end position="270"/>
    </location>
</feature>
<accession>A0AAJ4RC87</accession>
<organism evidence="6 7">
    <name type="scientific">Caminibacter pacificus</name>
    <dbReference type="NCBI Taxonomy" id="1424653"/>
    <lineage>
        <taxon>Bacteria</taxon>
        <taxon>Pseudomonadati</taxon>
        <taxon>Campylobacterota</taxon>
        <taxon>Epsilonproteobacteria</taxon>
        <taxon>Nautiliales</taxon>
        <taxon>Nautiliaceae</taxon>
        <taxon>Caminibacter</taxon>
    </lineage>
</organism>
<evidence type="ECO:0000313" key="7">
    <source>
        <dbReference type="Proteomes" id="UP000272781"/>
    </source>
</evidence>
<evidence type="ECO:0000256" key="1">
    <source>
        <dbReference type="ARBA" id="ARBA00010393"/>
    </source>
</evidence>
<name>A0AAJ4RC87_9BACT</name>
<reference evidence="6 7" key="2">
    <citation type="submission" date="2018-11" db="EMBL/GenBank/DDBJ databases">
        <title>Genomic Encyclopedia of Type Strains, Phase IV (KMG-IV): sequencing the most valuable type-strain genomes for metagenomic binning, comparative biology and taxonomic classification.</title>
        <authorList>
            <person name="Goeker M."/>
        </authorList>
    </citation>
    <scope>NUCLEOTIDE SEQUENCE [LARGE SCALE GENOMIC DNA]</scope>
    <source>
        <strain evidence="6 7">DSM 27783</strain>
    </source>
</reference>
<evidence type="ECO:0000259" key="4">
    <source>
        <dbReference type="Pfam" id="PF02562"/>
    </source>
</evidence>
<dbReference type="InterPro" id="IPR003714">
    <property type="entry name" value="PhoH"/>
</dbReference>
<reference evidence="5" key="3">
    <citation type="submission" date="2019-06" db="EMBL/GenBank/DDBJ databases">
        <title>A comparative analysis of the Nautiliaceae.</title>
        <authorList>
            <person name="Grosche A."/>
            <person name="Smedile F."/>
            <person name="Vetriani C."/>
        </authorList>
    </citation>
    <scope>NUCLEOTIDE SEQUENCE</scope>
    <source>
        <strain evidence="5">TB6</strain>
    </source>
</reference>
<proteinExistence type="inferred from homology"/>
<evidence type="ECO:0000313" key="6">
    <source>
        <dbReference type="EMBL" id="ROR39522.1"/>
    </source>
</evidence>
<dbReference type="SUPFAM" id="SSF52540">
    <property type="entry name" value="P-loop containing nucleoside triphosphate hydrolases"/>
    <property type="match status" value="1"/>
</dbReference>
<dbReference type="AlphaFoldDB" id="A0AAJ4RC87"/>
<evidence type="ECO:0000256" key="2">
    <source>
        <dbReference type="ARBA" id="ARBA00022741"/>
    </source>
</evidence>
<dbReference type="PANTHER" id="PTHR30473:SF2">
    <property type="entry name" value="PIN DOMAIN-CONTAINING PROTEIN"/>
    <property type="match status" value="1"/>
</dbReference>
<keyword evidence="8" id="KW-1185">Reference proteome</keyword>
<dbReference type="Gene3D" id="3.40.50.300">
    <property type="entry name" value="P-loop containing nucleotide triphosphate hydrolases"/>
    <property type="match status" value="1"/>
</dbReference>